<sequence>MVIAILTVFIMLNVVLKLSFWKLWQQALFTAVCFLFVWLATDFASEQSQVTLQTMLSNPKVLGNITVLLTVETAVCMAYCFTSLRTLFKGKESPWHKILQWYPNLLIFPALFYVLTQAIFYYTGVSFEHIAFWIGASVVVFIILGSLGLQKLLPEKDLRLELHFLVSLLITLLGLIGTANGQILYVPQSEPINLKVLGGIFTFFIALFGIGFGFSKLYWFLRQRKQKN</sequence>
<feature type="transmembrane region" description="Helical" evidence="1">
    <location>
        <begin position="162"/>
        <end position="185"/>
    </location>
</feature>
<feature type="transmembrane region" description="Helical" evidence="1">
    <location>
        <begin position="101"/>
        <end position="124"/>
    </location>
</feature>
<keyword evidence="1" id="KW-1133">Transmembrane helix</keyword>
<keyword evidence="1" id="KW-0472">Membrane</keyword>
<keyword evidence="1" id="KW-0812">Transmembrane</keyword>
<proteinExistence type="predicted"/>
<feature type="transmembrane region" description="Helical" evidence="1">
    <location>
        <begin position="21"/>
        <end position="41"/>
    </location>
</feature>
<accession>A0A2X2RJ84</accession>
<evidence type="ECO:0000313" key="2">
    <source>
        <dbReference type="EMBL" id="SQA78437.1"/>
    </source>
</evidence>
<protein>
    <submittedName>
        <fullName evidence="2">Uncharacterized protein</fullName>
    </submittedName>
</protein>
<gene>
    <name evidence="2" type="ORF">NCTC11546_01668</name>
</gene>
<dbReference type="RefSeq" id="WP_128091572.1">
    <property type="nucleotide sequence ID" value="NZ_UARG01000017.1"/>
</dbReference>
<name>A0A2X2RJ84_CAPOC</name>
<dbReference type="AlphaFoldDB" id="A0A2X2RJ84"/>
<feature type="transmembrane region" description="Helical" evidence="1">
    <location>
        <begin position="197"/>
        <end position="221"/>
    </location>
</feature>
<dbReference type="Proteomes" id="UP000249891">
    <property type="component" value="Unassembled WGS sequence"/>
</dbReference>
<feature type="transmembrane region" description="Helical" evidence="1">
    <location>
        <begin position="61"/>
        <end position="81"/>
    </location>
</feature>
<evidence type="ECO:0000313" key="3">
    <source>
        <dbReference type="Proteomes" id="UP000249891"/>
    </source>
</evidence>
<evidence type="ECO:0000256" key="1">
    <source>
        <dbReference type="SAM" id="Phobius"/>
    </source>
</evidence>
<organism evidence="2 3">
    <name type="scientific">Capnocytophaga ochracea</name>
    <dbReference type="NCBI Taxonomy" id="1018"/>
    <lineage>
        <taxon>Bacteria</taxon>
        <taxon>Pseudomonadati</taxon>
        <taxon>Bacteroidota</taxon>
        <taxon>Flavobacteriia</taxon>
        <taxon>Flavobacteriales</taxon>
        <taxon>Flavobacteriaceae</taxon>
        <taxon>Capnocytophaga</taxon>
    </lineage>
</organism>
<feature type="transmembrane region" description="Helical" evidence="1">
    <location>
        <begin position="130"/>
        <end position="150"/>
    </location>
</feature>
<reference evidence="2 3" key="1">
    <citation type="submission" date="2018-06" db="EMBL/GenBank/DDBJ databases">
        <authorList>
            <consortium name="Pathogen Informatics"/>
            <person name="Doyle S."/>
        </authorList>
    </citation>
    <scope>NUCLEOTIDE SEQUENCE [LARGE SCALE GENOMIC DNA]</scope>
    <source>
        <strain evidence="2 3">NCTC11546</strain>
    </source>
</reference>
<dbReference type="EMBL" id="UARG01000017">
    <property type="protein sequence ID" value="SQA78437.1"/>
    <property type="molecule type" value="Genomic_DNA"/>
</dbReference>